<dbReference type="GO" id="GO:0015049">
    <property type="term" value="F:methane monooxygenase [NAD(P)H] activity"/>
    <property type="evidence" value="ECO:0007669"/>
    <property type="project" value="UniProtKB-EC"/>
</dbReference>
<dbReference type="Pfam" id="PF04896">
    <property type="entry name" value="AmoC"/>
    <property type="match status" value="1"/>
</dbReference>
<accession>A0A8J2BMZ4</accession>
<dbReference type="NCBIfam" id="TIGR03078">
    <property type="entry name" value="CH4_NH3mon_ox_C"/>
    <property type="match status" value="1"/>
</dbReference>
<reference evidence="2" key="1">
    <citation type="submission" date="2021-02" db="EMBL/GenBank/DDBJ databases">
        <authorList>
            <person name="Cremers G."/>
            <person name="Picone N."/>
        </authorList>
    </citation>
    <scope>NUCLEOTIDE SEQUENCE</scope>
    <source>
        <strain evidence="2">PQ17</strain>
    </source>
</reference>
<organism evidence="2 3">
    <name type="scientific">Candidatus Methylacidithermus pantelleriae</name>
    <dbReference type="NCBI Taxonomy" id="2744239"/>
    <lineage>
        <taxon>Bacteria</taxon>
        <taxon>Pseudomonadati</taxon>
        <taxon>Verrucomicrobiota</taxon>
        <taxon>Methylacidiphilae</taxon>
        <taxon>Methylacidiphilales</taxon>
        <taxon>Methylacidiphilaceae</taxon>
        <taxon>Candidatus Methylacidithermus</taxon>
    </lineage>
</organism>
<feature type="transmembrane region" description="Helical" evidence="1">
    <location>
        <begin position="217"/>
        <end position="237"/>
    </location>
</feature>
<dbReference type="EC" id="1.14.13.25" evidence="2"/>
<feature type="transmembrane region" description="Helical" evidence="1">
    <location>
        <begin position="61"/>
        <end position="86"/>
    </location>
</feature>
<keyword evidence="1" id="KW-0812">Transmembrane</keyword>
<feature type="transmembrane region" description="Helical" evidence="1">
    <location>
        <begin position="146"/>
        <end position="167"/>
    </location>
</feature>
<feature type="transmembrane region" description="Helical" evidence="1">
    <location>
        <begin position="107"/>
        <end position="126"/>
    </location>
</feature>
<keyword evidence="3" id="KW-1185">Reference proteome</keyword>
<evidence type="ECO:0000256" key="1">
    <source>
        <dbReference type="SAM" id="Phobius"/>
    </source>
</evidence>
<dbReference type="EMBL" id="CAJNOB010000056">
    <property type="protein sequence ID" value="CAF0703666.1"/>
    <property type="molecule type" value="Genomic_DNA"/>
</dbReference>
<dbReference type="InterPro" id="IPR023349">
    <property type="entry name" value="NH3_CH4_mOase_C_sf"/>
</dbReference>
<keyword evidence="1" id="KW-1133">Transmembrane helix</keyword>
<dbReference type="RefSeq" id="WP_174582427.1">
    <property type="nucleotide sequence ID" value="NZ_CAJNOB010000056.1"/>
</dbReference>
<proteinExistence type="predicted"/>
<feature type="transmembrane region" description="Helical" evidence="1">
    <location>
        <begin position="179"/>
        <end position="197"/>
    </location>
</feature>
<dbReference type="CDD" id="cd19412">
    <property type="entry name" value="pMMO-AMO_C"/>
    <property type="match status" value="1"/>
</dbReference>
<keyword evidence="1" id="KW-0472">Membrane</keyword>
<comment type="caution">
    <text evidence="2">The sequence shown here is derived from an EMBL/GenBank/DDBJ whole genome shotgun (WGS) entry which is preliminary data.</text>
</comment>
<keyword evidence="2" id="KW-0503">Monooxygenase</keyword>
<dbReference type="Proteomes" id="UP000663859">
    <property type="component" value="Unassembled WGS sequence"/>
</dbReference>
<dbReference type="InterPro" id="IPR006980">
    <property type="entry name" value="NH3_CH4_mOase_C"/>
</dbReference>
<keyword evidence="2" id="KW-0560">Oxidoreductase</keyword>
<feature type="transmembrane region" description="Helical" evidence="1">
    <location>
        <begin position="21"/>
        <end position="41"/>
    </location>
</feature>
<protein>
    <submittedName>
        <fullName evidence="2">Particulate methane monooxygenase subunit C</fullName>
        <ecNumber evidence="2">1.14.13.25</ecNumber>
    </submittedName>
</protein>
<evidence type="ECO:0000313" key="2">
    <source>
        <dbReference type="EMBL" id="CAF0703666.1"/>
    </source>
</evidence>
<evidence type="ECO:0000313" key="3">
    <source>
        <dbReference type="Proteomes" id="UP000663859"/>
    </source>
</evidence>
<name>A0A8J2BMZ4_9BACT</name>
<sequence>MAQPTATTVAVAVPERKAFSFAPAWMAMASLTVFYILVNWYERTYALQKGTDYTSPVYVSYWLNWLYAEWVLEATTLAGAWGWLWATRDRHMERLAPDLELKRYFNLYLWALVYAFGIYWGASYFTEQDGDWHMTIIRDTDFTPSHIIEFYLTYPVYIIFGVTWFVYGRTRLPQFVNRFCVPWLIVVAGPLMILPNVGLNEFGHTAWIMEELFVAPLHWGFVFFGWAAIAFLGWVTASYPRVAELLGHIYFGKPCKPAAALMEDPYADTKAAAVLS</sequence>
<dbReference type="AlphaFoldDB" id="A0A8J2BMZ4"/>
<dbReference type="Gene3D" id="1.20.1050.50">
    <property type="entry name" value="Particulate methane monooxygenase subunit c2. Chain: C"/>
    <property type="match status" value="1"/>
</dbReference>
<gene>
    <name evidence="2" type="primary">pmoC</name>
    <name evidence="2" type="ORF">MPNT_60062</name>
</gene>